<dbReference type="InterPro" id="IPR009057">
    <property type="entry name" value="Homeodomain-like_sf"/>
</dbReference>
<dbReference type="AlphaFoldDB" id="A0AAN7DCF8"/>
<dbReference type="Gene3D" id="3.30.420.10">
    <property type="entry name" value="Ribonuclease H-like superfamily/Ribonuclease H"/>
    <property type="match status" value="1"/>
</dbReference>
<reference evidence="3 4" key="1">
    <citation type="submission" date="2022-11" db="EMBL/GenBank/DDBJ databases">
        <title>Mucor velutinosus strain NIH1002 WGS.</title>
        <authorList>
            <person name="Subramanian P."/>
            <person name="Mullikin J.C."/>
            <person name="Segre J.A."/>
            <person name="Zelazny A.M."/>
        </authorList>
    </citation>
    <scope>NUCLEOTIDE SEQUENCE [LARGE SCALE GENOMIC DNA]</scope>
    <source>
        <strain evidence="3 4">NIH1002</strain>
    </source>
</reference>
<dbReference type="Pfam" id="PF13358">
    <property type="entry name" value="DDE_3"/>
    <property type="match status" value="1"/>
</dbReference>
<dbReference type="Proteomes" id="UP001304243">
    <property type="component" value="Unassembled WGS sequence"/>
</dbReference>
<dbReference type="InterPro" id="IPR036397">
    <property type="entry name" value="RNaseH_sf"/>
</dbReference>
<dbReference type="GO" id="GO:0003676">
    <property type="term" value="F:nucleic acid binding"/>
    <property type="evidence" value="ECO:0007669"/>
    <property type="project" value="InterPro"/>
</dbReference>
<dbReference type="InterPro" id="IPR038717">
    <property type="entry name" value="Tc1-like_DDE_dom"/>
</dbReference>
<evidence type="ECO:0000259" key="2">
    <source>
        <dbReference type="Pfam" id="PF13358"/>
    </source>
</evidence>
<evidence type="ECO:0000313" key="4">
    <source>
        <dbReference type="Proteomes" id="UP001304243"/>
    </source>
</evidence>
<organism evidence="3 4">
    <name type="scientific">Mucor velutinosus</name>
    <dbReference type="NCBI Taxonomy" id="708070"/>
    <lineage>
        <taxon>Eukaryota</taxon>
        <taxon>Fungi</taxon>
        <taxon>Fungi incertae sedis</taxon>
        <taxon>Mucoromycota</taxon>
        <taxon>Mucoromycotina</taxon>
        <taxon>Mucoromycetes</taxon>
        <taxon>Mucorales</taxon>
        <taxon>Mucorineae</taxon>
        <taxon>Mucoraceae</taxon>
        <taxon>Mucor</taxon>
    </lineage>
</organism>
<feature type="region of interest" description="Disordered" evidence="1">
    <location>
        <begin position="275"/>
        <end position="298"/>
    </location>
</feature>
<gene>
    <name evidence="3" type="ORF">ATC70_013369</name>
</gene>
<feature type="domain" description="Tc1-like transposase DDE" evidence="2">
    <location>
        <begin position="305"/>
        <end position="385"/>
    </location>
</feature>
<proteinExistence type="predicted"/>
<dbReference type="PANTHER" id="PTHR46564">
    <property type="entry name" value="TRANSPOSASE"/>
    <property type="match status" value="1"/>
</dbReference>
<dbReference type="EMBL" id="JASEJX010000024">
    <property type="protein sequence ID" value="KAK4512126.1"/>
    <property type="molecule type" value="Genomic_DNA"/>
</dbReference>
<dbReference type="SUPFAM" id="SSF46689">
    <property type="entry name" value="Homeodomain-like"/>
    <property type="match status" value="1"/>
</dbReference>
<name>A0AAN7DCF8_9FUNG</name>
<dbReference type="PANTHER" id="PTHR46564:SF1">
    <property type="entry name" value="TRANSPOSASE"/>
    <property type="match status" value="1"/>
</dbReference>
<evidence type="ECO:0000256" key="1">
    <source>
        <dbReference type="SAM" id="MobiDB-lite"/>
    </source>
</evidence>
<dbReference type="NCBIfam" id="NF033545">
    <property type="entry name" value="transpos_IS630"/>
    <property type="match status" value="1"/>
</dbReference>
<keyword evidence="4" id="KW-1185">Reference proteome</keyword>
<evidence type="ECO:0000313" key="3">
    <source>
        <dbReference type="EMBL" id="KAK4512126.1"/>
    </source>
</evidence>
<feature type="compositionally biased region" description="Polar residues" evidence="1">
    <location>
        <begin position="286"/>
        <end position="298"/>
    </location>
</feature>
<comment type="caution">
    <text evidence="3">The sequence shown here is derived from an EMBL/GenBank/DDBJ whole genome shotgun (WGS) entry which is preliminary data.</text>
</comment>
<sequence length="422" mass="48415">MDYFVHEDGQGNLYDDKGMAVAVVEMEVDEEMYPIETVTNFGMYHELKAPEHPEKNNAKQQEREDESEKEQLFALVYERGMSARQAALKLQINPRTAQRWVANDQQDPQTYIARKEGSGRPVGRPALMDERHKTHLINLIDEEPALVLNQMMESLTASFSDLTISKTALYNFVTNKCKISLKRAHFHSADRNSPEKIKARKEWVEKWMNTDMDYMSNCVFIDEAAFHINMKRSVDWSKVGTRAVAKVPKTRAKTTTILAATSAFGVVNIKVRRPRVMPSSKERKTTGSSGPAQTQSKGTVTGHYFNFLSDTMDEMDKHPDIFKDNYLIMDNAPIRMNDDIKLFIESRGYRCVYLPPYSPELNPIEQFWSVCKSKLKREKLLKEETLTSIIGDACNQVLISDLKGFCKHSCDRFDDCLQEKPI</sequence>
<dbReference type="RefSeq" id="XP_064678792.1">
    <property type="nucleotide sequence ID" value="XM_064832533.1"/>
</dbReference>
<dbReference type="GeneID" id="89957055"/>
<protein>
    <recommendedName>
        <fullName evidence="2">Tc1-like transposase DDE domain-containing protein</fullName>
    </recommendedName>
</protein>
<accession>A0AAN7DCF8</accession>
<dbReference type="InterPro" id="IPR047655">
    <property type="entry name" value="Transpos_IS630-like"/>
</dbReference>